<accession>A0AAV4N5J9</accession>
<name>A0AAV4N5J9_CAEEX</name>
<organism evidence="2 3">
    <name type="scientific">Caerostris extrusa</name>
    <name type="common">Bark spider</name>
    <name type="synonym">Caerostris bankana</name>
    <dbReference type="NCBI Taxonomy" id="172846"/>
    <lineage>
        <taxon>Eukaryota</taxon>
        <taxon>Metazoa</taxon>
        <taxon>Ecdysozoa</taxon>
        <taxon>Arthropoda</taxon>
        <taxon>Chelicerata</taxon>
        <taxon>Arachnida</taxon>
        <taxon>Araneae</taxon>
        <taxon>Araneomorphae</taxon>
        <taxon>Entelegynae</taxon>
        <taxon>Araneoidea</taxon>
        <taxon>Araneidae</taxon>
        <taxon>Caerostris</taxon>
    </lineage>
</organism>
<feature type="transmembrane region" description="Helical" evidence="1">
    <location>
        <begin position="12"/>
        <end position="34"/>
    </location>
</feature>
<proteinExistence type="predicted"/>
<evidence type="ECO:0000313" key="2">
    <source>
        <dbReference type="EMBL" id="GIX80110.1"/>
    </source>
</evidence>
<keyword evidence="3" id="KW-1185">Reference proteome</keyword>
<keyword evidence="1" id="KW-0812">Transmembrane</keyword>
<dbReference type="AlphaFoldDB" id="A0AAV4N5J9"/>
<sequence length="68" mass="7686">MAYADNSFLYKALSFYGVLLAILLFIATITLILPQMKRTMLKRRTINAVVRPLAFHLKATNSDPCNIV</sequence>
<reference evidence="2 3" key="1">
    <citation type="submission" date="2021-06" db="EMBL/GenBank/DDBJ databases">
        <title>Caerostris extrusa draft genome.</title>
        <authorList>
            <person name="Kono N."/>
            <person name="Arakawa K."/>
        </authorList>
    </citation>
    <scope>NUCLEOTIDE SEQUENCE [LARGE SCALE GENOMIC DNA]</scope>
</reference>
<evidence type="ECO:0008006" key="4">
    <source>
        <dbReference type="Google" id="ProtNLM"/>
    </source>
</evidence>
<evidence type="ECO:0000256" key="1">
    <source>
        <dbReference type="SAM" id="Phobius"/>
    </source>
</evidence>
<comment type="caution">
    <text evidence="2">The sequence shown here is derived from an EMBL/GenBank/DDBJ whole genome shotgun (WGS) entry which is preliminary data.</text>
</comment>
<dbReference type="Proteomes" id="UP001054945">
    <property type="component" value="Unassembled WGS sequence"/>
</dbReference>
<dbReference type="EMBL" id="BPLR01020569">
    <property type="protein sequence ID" value="GIX80110.1"/>
    <property type="molecule type" value="Genomic_DNA"/>
</dbReference>
<gene>
    <name evidence="2" type="ORF">CEXT_104151</name>
</gene>
<keyword evidence="1" id="KW-0472">Membrane</keyword>
<protein>
    <recommendedName>
        <fullName evidence="4">ATP synthase F0 subunit 8</fullName>
    </recommendedName>
</protein>
<evidence type="ECO:0000313" key="3">
    <source>
        <dbReference type="Proteomes" id="UP001054945"/>
    </source>
</evidence>
<keyword evidence="1" id="KW-1133">Transmembrane helix</keyword>